<reference evidence="1 2" key="1">
    <citation type="journal article" date="2019" name="Nat. Ecol. Evol.">
        <title>Megaphylogeny resolves global patterns of mushroom evolution.</title>
        <authorList>
            <person name="Varga T."/>
            <person name="Krizsan K."/>
            <person name="Foldi C."/>
            <person name="Dima B."/>
            <person name="Sanchez-Garcia M."/>
            <person name="Sanchez-Ramirez S."/>
            <person name="Szollosi G.J."/>
            <person name="Szarkandi J.G."/>
            <person name="Papp V."/>
            <person name="Albert L."/>
            <person name="Andreopoulos W."/>
            <person name="Angelini C."/>
            <person name="Antonin V."/>
            <person name="Barry K.W."/>
            <person name="Bougher N.L."/>
            <person name="Buchanan P."/>
            <person name="Buyck B."/>
            <person name="Bense V."/>
            <person name="Catcheside P."/>
            <person name="Chovatia M."/>
            <person name="Cooper J."/>
            <person name="Damon W."/>
            <person name="Desjardin D."/>
            <person name="Finy P."/>
            <person name="Geml J."/>
            <person name="Haridas S."/>
            <person name="Hughes K."/>
            <person name="Justo A."/>
            <person name="Karasinski D."/>
            <person name="Kautmanova I."/>
            <person name="Kiss B."/>
            <person name="Kocsube S."/>
            <person name="Kotiranta H."/>
            <person name="LaButti K.M."/>
            <person name="Lechner B.E."/>
            <person name="Liimatainen K."/>
            <person name="Lipzen A."/>
            <person name="Lukacs Z."/>
            <person name="Mihaltcheva S."/>
            <person name="Morgado L.N."/>
            <person name="Niskanen T."/>
            <person name="Noordeloos M.E."/>
            <person name="Ohm R.A."/>
            <person name="Ortiz-Santana B."/>
            <person name="Ovrebo C."/>
            <person name="Racz N."/>
            <person name="Riley R."/>
            <person name="Savchenko A."/>
            <person name="Shiryaev A."/>
            <person name="Soop K."/>
            <person name="Spirin V."/>
            <person name="Szebenyi C."/>
            <person name="Tomsovsky M."/>
            <person name="Tulloss R.E."/>
            <person name="Uehling J."/>
            <person name="Grigoriev I.V."/>
            <person name="Vagvolgyi C."/>
            <person name="Papp T."/>
            <person name="Martin F.M."/>
            <person name="Miettinen O."/>
            <person name="Hibbett D.S."/>
            <person name="Nagy L.G."/>
        </authorList>
    </citation>
    <scope>NUCLEOTIDE SEQUENCE [LARGE SCALE GENOMIC DNA]</scope>
    <source>
        <strain evidence="1 2">CBS 309.79</strain>
    </source>
</reference>
<keyword evidence="2" id="KW-1185">Reference proteome</keyword>
<dbReference type="EMBL" id="ML178900">
    <property type="protein sequence ID" value="TFK95233.1"/>
    <property type="molecule type" value="Genomic_DNA"/>
</dbReference>
<accession>A0A5C3Q9V5</accession>
<name>A0A5C3Q9V5_9AGAR</name>
<proteinExistence type="predicted"/>
<evidence type="ECO:0000313" key="1">
    <source>
        <dbReference type="EMBL" id="TFK95233.1"/>
    </source>
</evidence>
<dbReference type="AlphaFoldDB" id="A0A5C3Q9V5"/>
<organism evidence="1 2">
    <name type="scientific">Pterulicium gracile</name>
    <dbReference type="NCBI Taxonomy" id="1884261"/>
    <lineage>
        <taxon>Eukaryota</taxon>
        <taxon>Fungi</taxon>
        <taxon>Dikarya</taxon>
        <taxon>Basidiomycota</taxon>
        <taxon>Agaricomycotina</taxon>
        <taxon>Agaricomycetes</taxon>
        <taxon>Agaricomycetidae</taxon>
        <taxon>Agaricales</taxon>
        <taxon>Pleurotineae</taxon>
        <taxon>Pterulaceae</taxon>
        <taxon>Pterulicium</taxon>
    </lineage>
</organism>
<sequence>MKRSSGNVGSSTPSSRTERVAAPIVLASPPEVLTILAANPSLSLSVWRENTDGNSITLTSVSFFGQSYVNIAYAMSMIPGVVRRRLVSICTNTSHTAAIEVATLLDVPAGRSLSQTPFFWEEKIVACVGSRFADGGPVFEETWVVGSEGVAVG</sequence>
<gene>
    <name evidence="1" type="ORF">BDV98DRAFT_422242</name>
</gene>
<evidence type="ECO:0000313" key="2">
    <source>
        <dbReference type="Proteomes" id="UP000305067"/>
    </source>
</evidence>
<dbReference type="Proteomes" id="UP000305067">
    <property type="component" value="Unassembled WGS sequence"/>
</dbReference>
<protein>
    <submittedName>
        <fullName evidence="1">Uncharacterized protein</fullName>
    </submittedName>
</protein>